<dbReference type="PROSITE" id="PS51746">
    <property type="entry name" value="PPM_2"/>
    <property type="match status" value="1"/>
</dbReference>
<dbReference type="SMART" id="SM00331">
    <property type="entry name" value="PP2C_SIG"/>
    <property type="match status" value="1"/>
</dbReference>
<dbReference type="SMART" id="SM00332">
    <property type="entry name" value="PP2Cc"/>
    <property type="match status" value="1"/>
</dbReference>
<gene>
    <name evidence="2" type="ORF">Poly30_19470</name>
</gene>
<keyword evidence="3" id="KW-1185">Reference proteome</keyword>
<proteinExistence type="predicted"/>
<keyword evidence="2" id="KW-0378">Hydrolase</keyword>
<dbReference type="SUPFAM" id="SSF81606">
    <property type="entry name" value="PP2C-like"/>
    <property type="match status" value="1"/>
</dbReference>
<dbReference type="CDD" id="cd00143">
    <property type="entry name" value="PP2Cc"/>
    <property type="match status" value="1"/>
</dbReference>
<dbReference type="EMBL" id="CP036434">
    <property type="protein sequence ID" value="QDV06438.1"/>
    <property type="molecule type" value="Genomic_DNA"/>
</dbReference>
<evidence type="ECO:0000313" key="2">
    <source>
        <dbReference type="EMBL" id="QDV06438.1"/>
    </source>
</evidence>
<name>A0A518EQR8_9BACT</name>
<dbReference type="Gene3D" id="3.60.40.10">
    <property type="entry name" value="PPM-type phosphatase domain"/>
    <property type="match status" value="1"/>
</dbReference>
<dbReference type="AlphaFoldDB" id="A0A518EQR8"/>
<evidence type="ECO:0000259" key="1">
    <source>
        <dbReference type="PROSITE" id="PS51746"/>
    </source>
</evidence>
<organism evidence="2 3">
    <name type="scientific">Saltatorellus ferox</name>
    <dbReference type="NCBI Taxonomy" id="2528018"/>
    <lineage>
        <taxon>Bacteria</taxon>
        <taxon>Pseudomonadati</taxon>
        <taxon>Planctomycetota</taxon>
        <taxon>Planctomycetia</taxon>
        <taxon>Planctomycetia incertae sedis</taxon>
        <taxon>Saltatorellus</taxon>
    </lineage>
</organism>
<dbReference type="Proteomes" id="UP000320390">
    <property type="component" value="Chromosome"/>
</dbReference>
<protein>
    <recommendedName>
        <fullName evidence="1">PPM-type phosphatase domain-containing protein</fullName>
    </recommendedName>
</protein>
<dbReference type="InterPro" id="IPR001932">
    <property type="entry name" value="PPM-type_phosphatase-like_dom"/>
</dbReference>
<dbReference type="RefSeq" id="WP_419191178.1">
    <property type="nucleotide sequence ID" value="NZ_CP036434.1"/>
</dbReference>
<evidence type="ECO:0000313" key="3">
    <source>
        <dbReference type="Proteomes" id="UP000320390"/>
    </source>
</evidence>
<sequence>MDSHSKWIRYPKTEGTDTEPTLLHGEGFQVCWVSARDPLKDVNQDGALVIDLGPRGIIACAVDGMGGMANGAEAAAITVECLQAAFAGPVESRRSALVDGFEAANERVARELKGAGATAVAVLVDVEFVQTIHAGDAEALVMGQRGKLKFRTVAHSPVGYAMEAGLLDEESALAHPERHIVSNGIGLEGMQIQIGPRIDLSAKDTVMVCSDGITDNAFEGEIVDTLRRGALEASTRKLYELCRHRAMQASQGLGEPGVPGKSDDITLITIRRR</sequence>
<reference evidence="2 3" key="1">
    <citation type="submission" date="2019-02" db="EMBL/GenBank/DDBJ databases">
        <title>Deep-cultivation of Planctomycetes and their phenomic and genomic characterization uncovers novel biology.</title>
        <authorList>
            <person name="Wiegand S."/>
            <person name="Jogler M."/>
            <person name="Boedeker C."/>
            <person name="Pinto D."/>
            <person name="Vollmers J."/>
            <person name="Rivas-Marin E."/>
            <person name="Kohn T."/>
            <person name="Peeters S.H."/>
            <person name="Heuer A."/>
            <person name="Rast P."/>
            <person name="Oberbeckmann S."/>
            <person name="Bunk B."/>
            <person name="Jeske O."/>
            <person name="Meyerdierks A."/>
            <person name="Storesund J.E."/>
            <person name="Kallscheuer N."/>
            <person name="Luecker S."/>
            <person name="Lage O.M."/>
            <person name="Pohl T."/>
            <person name="Merkel B.J."/>
            <person name="Hornburger P."/>
            <person name="Mueller R.-W."/>
            <person name="Bruemmer F."/>
            <person name="Labrenz M."/>
            <person name="Spormann A.M."/>
            <person name="Op den Camp H."/>
            <person name="Overmann J."/>
            <person name="Amann R."/>
            <person name="Jetten M.S.M."/>
            <person name="Mascher T."/>
            <person name="Medema M.H."/>
            <person name="Devos D.P."/>
            <person name="Kaster A.-K."/>
            <person name="Ovreas L."/>
            <person name="Rohde M."/>
            <person name="Galperin M.Y."/>
            <person name="Jogler C."/>
        </authorList>
    </citation>
    <scope>NUCLEOTIDE SEQUENCE [LARGE SCALE GENOMIC DNA]</scope>
    <source>
        <strain evidence="2 3">Poly30</strain>
    </source>
</reference>
<dbReference type="Pfam" id="PF13672">
    <property type="entry name" value="PP2C_2"/>
    <property type="match status" value="1"/>
</dbReference>
<dbReference type="GO" id="GO:0016787">
    <property type="term" value="F:hydrolase activity"/>
    <property type="evidence" value="ECO:0007669"/>
    <property type="project" value="UniProtKB-KW"/>
</dbReference>
<dbReference type="InterPro" id="IPR036457">
    <property type="entry name" value="PPM-type-like_dom_sf"/>
</dbReference>
<accession>A0A518EQR8</accession>
<feature type="domain" description="PPM-type phosphatase" evidence="1">
    <location>
        <begin position="27"/>
        <end position="272"/>
    </location>
</feature>